<dbReference type="EMBL" id="CP062310">
    <property type="protein sequence ID" value="QOJ78357.1"/>
    <property type="molecule type" value="Genomic_DNA"/>
</dbReference>
<evidence type="ECO:0000256" key="3">
    <source>
        <dbReference type="ARBA" id="ARBA00022723"/>
    </source>
</evidence>
<dbReference type="NCBIfam" id="NF001617">
    <property type="entry name" value="PRK00407.1"/>
    <property type="match status" value="1"/>
</dbReference>
<gene>
    <name evidence="8" type="ORF">IG193_06255</name>
</gene>
<keyword evidence="2 6" id="KW-0819">tRNA processing</keyword>
<evidence type="ECO:0000256" key="2">
    <source>
        <dbReference type="ARBA" id="ARBA00022694"/>
    </source>
</evidence>
<dbReference type="PANTHER" id="PTHR12682">
    <property type="entry name" value="ARCHEASE"/>
    <property type="match status" value="1"/>
</dbReference>
<feature type="binding site" evidence="6">
    <location>
        <position position="142"/>
    </location>
    <ligand>
        <name>Ca(2+)</name>
        <dbReference type="ChEBI" id="CHEBI:29108"/>
    </ligand>
</feature>
<dbReference type="InterPro" id="IPR022952">
    <property type="entry name" value="Archease_arc"/>
</dbReference>
<evidence type="ECO:0000313" key="8">
    <source>
        <dbReference type="EMBL" id="QOJ78357.1"/>
    </source>
</evidence>
<dbReference type="SUPFAM" id="SSF69819">
    <property type="entry name" value="MTH1598-like"/>
    <property type="match status" value="1"/>
</dbReference>
<sequence length="142" mass="16278">MGGFEILPHTADVLVKAWGDTLEEALSYAILGFYEVMTDTSKVTSVERKTVRAEGFDLESMLYNLIESLVVLFDEEAFIASRVEGLTYTEDENNKRVEAVLAGEKFNMEKHESRVLIKAATYHLMKIWIQDGKWYLQYVVDI</sequence>
<dbReference type="Gene3D" id="3.55.10.10">
    <property type="entry name" value="Archease domain"/>
    <property type="match status" value="1"/>
</dbReference>
<dbReference type="KEGG" id="thel:IG193_06255"/>
<dbReference type="Proteomes" id="UP000594121">
    <property type="component" value="Chromosome"/>
</dbReference>
<dbReference type="HAMAP" id="MF_01222">
    <property type="entry name" value="Archease_arch"/>
    <property type="match status" value="1"/>
</dbReference>
<dbReference type="InterPro" id="IPR002804">
    <property type="entry name" value="Archease"/>
</dbReference>
<dbReference type="InterPro" id="IPR023572">
    <property type="entry name" value="Archease_dom"/>
</dbReference>
<feature type="binding site" evidence="6">
    <location>
        <position position="141"/>
    </location>
    <ligand>
        <name>Ca(2+)</name>
        <dbReference type="ChEBI" id="CHEBI:29108"/>
    </ligand>
</feature>
<keyword evidence="3 6" id="KW-0479">Metal-binding</keyword>
<evidence type="ECO:0000313" key="9">
    <source>
        <dbReference type="Proteomes" id="UP000594121"/>
    </source>
</evidence>
<feature type="binding site" evidence="6">
    <location>
        <position position="12"/>
    </location>
    <ligand>
        <name>Ca(2+)</name>
        <dbReference type="ChEBI" id="CHEBI:29108"/>
    </ligand>
</feature>
<evidence type="ECO:0000256" key="4">
    <source>
        <dbReference type="ARBA" id="ARBA00022837"/>
    </source>
</evidence>
<dbReference type="PANTHER" id="PTHR12682:SF11">
    <property type="entry name" value="PROTEIN ARCHEASE"/>
    <property type="match status" value="1"/>
</dbReference>
<name>A0A7L9FF98_9CREN</name>
<keyword evidence="4 6" id="KW-0106">Calcium</keyword>
<evidence type="ECO:0000256" key="6">
    <source>
        <dbReference type="HAMAP-Rule" id="MF_01222"/>
    </source>
</evidence>
<evidence type="ECO:0000259" key="7">
    <source>
        <dbReference type="Pfam" id="PF01951"/>
    </source>
</evidence>
<protein>
    <recommendedName>
        <fullName evidence="6">Protein archease</fullName>
    </recommendedName>
</protein>
<dbReference type="GO" id="GO:0006388">
    <property type="term" value="P:tRNA splicing, via endonucleolytic cleavage and ligation"/>
    <property type="evidence" value="ECO:0007669"/>
    <property type="project" value="UniProtKB-UniRule"/>
</dbReference>
<keyword evidence="9" id="KW-1185">Reference proteome</keyword>
<comment type="similarity">
    <text evidence="1 6">Belongs to the archease family.</text>
</comment>
<dbReference type="FunCoup" id="A0A7L9FF98">
    <property type="interactions" value="60"/>
</dbReference>
<dbReference type="InterPro" id="IPR036820">
    <property type="entry name" value="Archease_dom_sf"/>
</dbReference>
<dbReference type="GeneID" id="59149481"/>
<dbReference type="Pfam" id="PF01951">
    <property type="entry name" value="Archease"/>
    <property type="match status" value="1"/>
</dbReference>
<dbReference type="GO" id="GO:0005509">
    <property type="term" value="F:calcium ion binding"/>
    <property type="evidence" value="ECO:0007669"/>
    <property type="project" value="UniProtKB-UniRule"/>
</dbReference>
<dbReference type="AlphaFoldDB" id="A0A7L9FF98"/>
<dbReference type="InParanoid" id="A0A7L9FF98"/>
<dbReference type="RefSeq" id="WP_192818329.1">
    <property type="nucleotide sequence ID" value="NZ_CP062310.1"/>
</dbReference>
<proteinExistence type="inferred from homology"/>
<evidence type="ECO:0000256" key="5">
    <source>
        <dbReference type="ARBA" id="ARBA00024970"/>
    </source>
</evidence>
<comment type="function">
    <text evidence="5 6">Activates the tRNA-splicing ligase complex by facilitating the enzymatic turnover of catalytic subunit RtcB. Acts by promoting the guanylylation of RtcB, a key intermediate step in tRNA ligation. Can also alter the NTP specificity of RtcB such that ATP, dGTP or ITP is used efficiently.</text>
</comment>
<feature type="domain" description="Archease" evidence="7">
    <location>
        <begin position="4"/>
        <end position="142"/>
    </location>
</feature>
<accession>A0A7L9FF98</accession>
<evidence type="ECO:0000256" key="1">
    <source>
        <dbReference type="ARBA" id="ARBA00007963"/>
    </source>
</evidence>
<reference evidence="8 9" key="1">
    <citation type="submission" date="2020-10" db="EMBL/GenBank/DDBJ databases">
        <title>Thermofilum lucidum 3507LT sp. nov. a novel member of Thermofilaceae family isolated from Chile hot spring, and proposal of description order Thermofilales.</title>
        <authorList>
            <person name="Zayulina K.S."/>
            <person name="Elcheninov A.G."/>
            <person name="Toshchakov S.V."/>
            <person name="Kublanov I.V."/>
        </authorList>
    </citation>
    <scope>NUCLEOTIDE SEQUENCE [LARGE SCALE GENOMIC DNA]</scope>
    <source>
        <strain evidence="8 9">3507LT</strain>
    </source>
</reference>
<organism evidence="8 9">
    <name type="scientific">Infirmifilum lucidum</name>
    <dbReference type="NCBI Taxonomy" id="2776706"/>
    <lineage>
        <taxon>Archaea</taxon>
        <taxon>Thermoproteota</taxon>
        <taxon>Thermoprotei</taxon>
        <taxon>Thermofilales</taxon>
        <taxon>Thermofilaceae</taxon>
        <taxon>Infirmifilum</taxon>
    </lineage>
</organism>